<dbReference type="PANTHER" id="PTHR46844">
    <property type="entry name" value="SLR5058 PROTEIN"/>
    <property type="match status" value="1"/>
</dbReference>
<organism evidence="2 3">
    <name type="scientific">Lentzea tibetensis</name>
    <dbReference type="NCBI Taxonomy" id="2591470"/>
    <lineage>
        <taxon>Bacteria</taxon>
        <taxon>Bacillati</taxon>
        <taxon>Actinomycetota</taxon>
        <taxon>Actinomycetes</taxon>
        <taxon>Pseudonocardiales</taxon>
        <taxon>Pseudonocardiaceae</taxon>
        <taxon>Lentzea</taxon>
    </lineage>
</organism>
<reference evidence="2 3" key="1">
    <citation type="submission" date="2019-07" db="EMBL/GenBank/DDBJ databases">
        <title>Lentzea xizangensis sp. nov., isolated from Qinghai-Tibetan Plateau Soils.</title>
        <authorList>
            <person name="Huang J."/>
        </authorList>
    </citation>
    <scope>NUCLEOTIDE SEQUENCE [LARGE SCALE GENOMIC DNA]</scope>
    <source>
        <strain evidence="2 3">FXJ1.1311</strain>
    </source>
</reference>
<accession>A0A563F1L4</accession>
<dbReference type="OrthoDB" id="135105at2"/>
<dbReference type="Pfam" id="PF05729">
    <property type="entry name" value="NACHT"/>
    <property type="match status" value="1"/>
</dbReference>
<dbReference type="Proteomes" id="UP000316639">
    <property type="component" value="Unassembled WGS sequence"/>
</dbReference>
<protein>
    <submittedName>
        <fullName evidence="2">NACHT domain-containing protein</fullName>
    </submittedName>
</protein>
<evidence type="ECO:0000313" key="2">
    <source>
        <dbReference type="EMBL" id="TWP53254.1"/>
    </source>
</evidence>
<evidence type="ECO:0000313" key="3">
    <source>
        <dbReference type="Proteomes" id="UP000316639"/>
    </source>
</evidence>
<gene>
    <name evidence="2" type="ORF">FKR81_04600</name>
</gene>
<evidence type="ECO:0000259" key="1">
    <source>
        <dbReference type="PROSITE" id="PS50837"/>
    </source>
</evidence>
<proteinExistence type="predicted"/>
<sequence>MGKTLGLVGAALLPPGLAFTFLQNWAKTHPMQAVAALIAYEAVVGFVAFFWKIAGGAADELGQRWKVSLADSTDKALRRRFSRFDKQYRDAVLGSLRFIDLKGLATVGFYTPQLDEVFVDVSLVYSAPTQVPEGVLGQKSPDRQNRHFIGDLLGQPHPAVLAVVGAPGSGKTTLLRHTARAICRSRRGRRTVPVLLYLRDHVAAIAANPEVSLAELVASSLGKHGPVAPAGWFERKLRDGRCAVLLDGLDEVADQSSRRGVADWVERQLKRYPANDYVITSRPHGYRTARVDGATVVQVRSFTDEQVTRFVHGWYLAIEQRSTGVSDADVKIRAANEADDLLERLNHSPALYELTVNPLLLTMIATVHKFRGALPGGRVDLYREICEVLLWRRQEAKNLESPLTSDQKTALLSGLAFTMMRRHLRDLPRDEVITEIRPMLRRMAKAVDEQDFLADMGSNGLLIERESGLYSFAHLTFQEYLAAAHIREKRLADVLIGAVDDVWWREVTLLYVARGDADAIVQACLETNAVNSLSLAFECAELSSEVDPELWRELDARLAVGPRVDPALVIGVMLSRHLSKLVRTGEGTRICAHPIKTNPYGHFTLQTGGPVPDAPALGSAPHHEPVGGVRADDARRFVKWVNELTDNQPGFRLPSRAEVESSPLRRTITDHSIWLKDGDLWIPPGPHPHAVNTATLSNRLYHDLLHDPDLLFSAKGLPGADAAQPEQLTVAPGSPFQLDDLEGIVGRAAARAMIRTTKITAAPKGNFLGFERLLVNEVISHRNTYIAPPGRLVALLREASNTELTRWGDRQLDGLVAAGTLVFERQIPLTQELAAHLRLMAMRLAVEADSVVPDTGEVFRHIAAGVTLLQLRAEGKAPAPETIVLATD</sequence>
<dbReference type="PROSITE" id="PS50837">
    <property type="entry name" value="NACHT"/>
    <property type="match status" value="1"/>
</dbReference>
<comment type="caution">
    <text evidence="2">The sequence shown here is derived from an EMBL/GenBank/DDBJ whole genome shotgun (WGS) entry which is preliminary data.</text>
</comment>
<dbReference type="AlphaFoldDB" id="A0A563F1L4"/>
<dbReference type="Gene3D" id="3.40.50.300">
    <property type="entry name" value="P-loop containing nucleotide triphosphate hydrolases"/>
    <property type="match status" value="1"/>
</dbReference>
<feature type="domain" description="NACHT" evidence="1">
    <location>
        <begin position="159"/>
        <end position="283"/>
    </location>
</feature>
<dbReference type="SUPFAM" id="SSF52540">
    <property type="entry name" value="P-loop containing nucleoside triphosphate hydrolases"/>
    <property type="match status" value="1"/>
</dbReference>
<dbReference type="InterPro" id="IPR003593">
    <property type="entry name" value="AAA+_ATPase"/>
</dbReference>
<keyword evidence="3" id="KW-1185">Reference proteome</keyword>
<name>A0A563F1L4_9PSEU</name>
<dbReference type="EMBL" id="VOBR01000003">
    <property type="protein sequence ID" value="TWP53254.1"/>
    <property type="molecule type" value="Genomic_DNA"/>
</dbReference>
<dbReference type="InterPro" id="IPR027417">
    <property type="entry name" value="P-loop_NTPase"/>
</dbReference>
<dbReference type="InterPro" id="IPR007111">
    <property type="entry name" value="NACHT_NTPase"/>
</dbReference>
<dbReference type="PANTHER" id="PTHR46844:SF1">
    <property type="entry name" value="SLR5058 PROTEIN"/>
    <property type="match status" value="1"/>
</dbReference>
<dbReference type="SMART" id="SM00382">
    <property type="entry name" value="AAA"/>
    <property type="match status" value="1"/>
</dbReference>
<dbReference type="RefSeq" id="WP_146349665.1">
    <property type="nucleotide sequence ID" value="NZ_VOBR01000003.1"/>
</dbReference>